<organism evidence="1 2">
    <name type="scientific">Acanthoscelides obtectus</name>
    <name type="common">Bean weevil</name>
    <name type="synonym">Bruchus obtectus</name>
    <dbReference type="NCBI Taxonomy" id="200917"/>
    <lineage>
        <taxon>Eukaryota</taxon>
        <taxon>Metazoa</taxon>
        <taxon>Ecdysozoa</taxon>
        <taxon>Arthropoda</taxon>
        <taxon>Hexapoda</taxon>
        <taxon>Insecta</taxon>
        <taxon>Pterygota</taxon>
        <taxon>Neoptera</taxon>
        <taxon>Endopterygota</taxon>
        <taxon>Coleoptera</taxon>
        <taxon>Polyphaga</taxon>
        <taxon>Cucujiformia</taxon>
        <taxon>Chrysomeloidea</taxon>
        <taxon>Chrysomelidae</taxon>
        <taxon>Bruchinae</taxon>
        <taxon>Bruchini</taxon>
        <taxon>Acanthoscelides</taxon>
    </lineage>
</organism>
<dbReference type="Proteomes" id="UP001152888">
    <property type="component" value="Unassembled WGS sequence"/>
</dbReference>
<dbReference type="OrthoDB" id="8191755at2759"/>
<sequence>MKSAIRDVRGGAKLRPTAALYGIPVMTLSDYSKRDSYDLPWEENPFSLVNRRQKLEIKYYFWQVCFMD</sequence>
<accession>A0A9P0PT13</accession>
<protein>
    <recommendedName>
        <fullName evidence="3">HTH psq-type domain-containing protein</fullName>
    </recommendedName>
</protein>
<reference evidence="1" key="1">
    <citation type="submission" date="2022-03" db="EMBL/GenBank/DDBJ databases">
        <authorList>
            <person name="Sayadi A."/>
        </authorList>
    </citation>
    <scope>NUCLEOTIDE SEQUENCE</scope>
</reference>
<keyword evidence="2" id="KW-1185">Reference proteome</keyword>
<comment type="caution">
    <text evidence="1">The sequence shown here is derived from an EMBL/GenBank/DDBJ whole genome shotgun (WGS) entry which is preliminary data.</text>
</comment>
<dbReference type="AlphaFoldDB" id="A0A9P0PT13"/>
<evidence type="ECO:0000313" key="1">
    <source>
        <dbReference type="EMBL" id="CAH1997849.1"/>
    </source>
</evidence>
<dbReference type="EMBL" id="CAKOFQ010007307">
    <property type="protein sequence ID" value="CAH1997849.1"/>
    <property type="molecule type" value="Genomic_DNA"/>
</dbReference>
<evidence type="ECO:0008006" key="3">
    <source>
        <dbReference type="Google" id="ProtNLM"/>
    </source>
</evidence>
<name>A0A9P0PT13_ACAOB</name>
<proteinExistence type="predicted"/>
<gene>
    <name evidence="1" type="ORF">ACAOBT_LOCUS24004</name>
</gene>
<evidence type="ECO:0000313" key="2">
    <source>
        <dbReference type="Proteomes" id="UP001152888"/>
    </source>
</evidence>